<comment type="subcellular location">
    <subcellularLocation>
        <location evidence="3">Mitochondrion</location>
    </subcellularLocation>
</comment>
<protein>
    <recommendedName>
        <fullName evidence="3">COX assembly mitochondrial protein</fullName>
    </recommendedName>
</protein>
<reference evidence="4 5" key="1">
    <citation type="submission" date="2024-08" db="EMBL/GenBank/DDBJ databases">
        <title>Gnathostoma spinigerum genome.</title>
        <authorList>
            <person name="Gonzalez-Bertolin B."/>
            <person name="Monzon S."/>
            <person name="Zaballos A."/>
            <person name="Jimenez P."/>
            <person name="Dekumyoy P."/>
            <person name="Varona S."/>
            <person name="Cuesta I."/>
            <person name="Sumanam S."/>
            <person name="Adisakwattana P."/>
            <person name="Gasser R.B."/>
            <person name="Hernandez-Gonzalez A."/>
            <person name="Young N.D."/>
            <person name="Perteguer M.J."/>
        </authorList>
    </citation>
    <scope>NUCLEOTIDE SEQUENCE [LARGE SCALE GENOMIC DNA]</scope>
    <source>
        <strain evidence="4">AL3</strain>
        <tissue evidence="4">Liver</tissue>
    </source>
</reference>
<comment type="similarity">
    <text evidence="1 3">Belongs to the CMC family.</text>
</comment>
<comment type="caution">
    <text evidence="4">The sequence shown here is derived from an EMBL/GenBank/DDBJ whole genome shotgun (WGS) entry which is preliminary data.</text>
</comment>
<evidence type="ECO:0000256" key="2">
    <source>
        <dbReference type="ARBA" id="ARBA00023157"/>
    </source>
</evidence>
<evidence type="ECO:0000256" key="3">
    <source>
        <dbReference type="RuleBase" id="RU364104"/>
    </source>
</evidence>
<gene>
    <name evidence="4" type="ORF">AB6A40_002883</name>
</gene>
<organism evidence="4 5">
    <name type="scientific">Gnathostoma spinigerum</name>
    <dbReference type="NCBI Taxonomy" id="75299"/>
    <lineage>
        <taxon>Eukaryota</taxon>
        <taxon>Metazoa</taxon>
        <taxon>Ecdysozoa</taxon>
        <taxon>Nematoda</taxon>
        <taxon>Chromadorea</taxon>
        <taxon>Rhabditida</taxon>
        <taxon>Spirurina</taxon>
        <taxon>Gnathostomatomorpha</taxon>
        <taxon>Gnathostomatoidea</taxon>
        <taxon>Gnathostomatidae</taxon>
        <taxon>Gnathostoma</taxon>
    </lineage>
</organism>
<keyword evidence="3" id="KW-0496">Mitochondrion</keyword>
<sequence length="100" mass="11870">MLPDLSPHLHTDECNFLIDILKRCQNESGLSKLIGACNYWEDAVWQCTKQERIWRRRHNPSYGKRMVELKRLPPEYYTPALKKLEKEGVLKLDKESPCRI</sequence>
<proteinExistence type="inferred from homology"/>
<keyword evidence="2" id="KW-1015">Disulfide bond</keyword>
<dbReference type="PROSITE" id="PS51808">
    <property type="entry name" value="CHCH"/>
    <property type="match status" value="1"/>
</dbReference>
<dbReference type="AlphaFoldDB" id="A0ABD6EFQ1"/>
<dbReference type="InterPro" id="IPR013892">
    <property type="entry name" value="Cyt_c_biogenesis_Cmc1-like"/>
</dbReference>
<accession>A0ABD6EFQ1</accession>
<evidence type="ECO:0000256" key="1">
    <source>
        <dbReference type="ARBA" id="ARBA00007347"/>
    </source>
</evidence>
<keyword evidence="5" id="KW-1185">Reference proteome</keyword>
<evidence type="ECO:0000313" key="4">
    <source>
        <dbReference type="EMBL" id="MFH4976174.1"/>
    </source>
</evidence>
<dbReference type="GO" id="GO:0005739">
    <property type="term" value="C:mitochondrion"/>
    <property type="evidence" value="ECO:0007669"/>
    <property type="project" value="UniProtKB-SubCell"/>
</dbReference>
<dbReference type="EMBL" id="JBGFUD010001360">
    <property type="protein sequence ID" value="MFH4976174.1"/>
    <property type="molecule type" value="Genomic_DNA"/>
</dbReference>
<evidence type="ECO:0000313" key="5">
    <source>
        <dbReference type="Proteomes" id="UP001608902"/>
    </source>
</evidence>
<dbReference type="Pfam" id="PF08583">
    <property type="entry name" value="Cmc1"/>
    <property type="match status" value="1"/>
</dbReference>
<dbReference type="Proteomes" id="UP001608902">
    <property type="component" value="Unassembled WGS sequence"/>
</dbReference>
<name>A0ABD6EFQ1_9BILA</name>